<accession>A0ABM1RX68</accession>
<feature type="compositionally biased region" description="Polar residues" evidence="1">
    <location>
        <begin position="1"/>
        <end position="11"/>
    </location>
</feature>
<feature type="compositionally biased region" description="Basic residues" evidence="1">
    <location>
        <begin position="16"/>
        <end position="34"/>
    </location>
</feature>
<feature type="region of interest" description="Disordered" evidence="1">
    <location>
        <begin position="1"/>
        <end position="142"/>
    </location>
</feature>
<name>A0ABM1RX68_LIMPO</name>
<sequence length="142" mass="15459">ARFRNQRTIFNSPHPRLMHIKLGKKRKSNSKRSSHISLHVPVSRRPSNYSQPSHPSPRSMRSVTPSGSQEVLSSPVKEHPESPANPEGSSKGETRQMKGLECSVNGRGAAVSNQVYGPHSSTATTNTRSQSNAKSPSPPTQV</sequence>
<proteinExistence type="predicted"/>
<evidence type="ECO:0000256" key="1">
    <source>
        <dbReference type="SAM" id="MobiDB-lite"/>
    </source>
</evidence>
<dbReference type="GeneID" id="111083628"/>
<gene>
    <name evidence="3" type="primary">LOC111083628</name>
</gene>
<reference evidence="3" key="1">
    <citation type="submission" date="2025-08" db="UniProtKB">
        <authorList>
            <consortium name="RefSeq"/>
        </authorList>
    </citation>
    <scope>IDENTIFICATION</scope>
    <source>
        <tissue evidence="3">Muscle</tissue>
    </source>
</reference>
<organism evidence="2 3">
    <name type="scientific">Limulus polyphemus</name>
    <name type="common">Atlantic horseshoe crab</name>
    <dbReference type="NCBI Taxonomy" id="6850"/>
    <lineage>
        <taxon>Eukaryota</taxon>
        <taxon>Metazoa</taxon>
        <taxon>Ecdysozoa</taxon>
        <taxon>Arthropoda</taxon>
        <taxon>Chelicerata</taxon>
        <taxon>Merostomata</taxon>
        <taxon>Xiphosura</taxon>
        <taxon>Limulidae</taxon>
        <taxon>Limulus</taxon>
    </lineage>
</organism>
<dbReference type="Proteomes" id="UP000694941">
    <property type="component" value="Unplaced"/>
</dbReference>
<feature type="compositionally biased region" description="Polar residues" evidence="1">
    <location>
        <begin position="111"/>
        <end position="135"/>
    </location>
</feature>
<evidence type="ECO:0000313" key="2">
    <source>
        <dbReference type="Proteomes" id="UP000694941"/>
    </source>
</evidence>
<protein>
    <submittedName>
        <fullName evidence="3">Uncharacterized protein LOC111083628</fullName>
    </submittedName>
</protein>
<keyword evidence="2" id="KW-1185">Reference proteome</keyword>
<feature type="non-terminal residue" evidence="3">
    <location>
        <position position="1"/>
    </location>
</feature>
<evidence type="ECO:0000313" key="3">
    <source>
        <dbReference type="RefSeq" id="XP_022235973.1"/>
    </source>
</evidence>
<dbReference type="RefSeq" id="XP_022235973.1">
    <property type="nucleotide sequence ID" value="XM_022380265.1"/>
</dbReference>
<feature type="compositionally biased region" description="Polar residues" evidence="1">
    <location>
        <begin position="59"/>
        <end position="72"/>
    </location>
</feature>